<dbReference type="EMBL" id="LNQE01000657">
    <property type="protein sequence ID" value="KUG25542.1"/>
    <property type="molecule type" value="Genomic_DNA"/>
</dbReference>
<accession>A0A0W8FXF9</accession>
<evidence type="ECO:0000313" key="3">
    <source>
        <dbReference type="EMBL" id="KUG25542.1"/>
    </source>
</evidence>
<dbReference type="Pfam" id="PF08327">
    <property type="entry name" value="AHSA1"/>
    <property type="match status" value="1"/>
</dbReference>
<sequence length="146" mass="17891">MKKNNEPIIVEQIFENNIQRIWNSITDIKEMHNWYFENIPSFLPEVGFKTQFNIQSEERNFLHIWQVIEVIPARLIKYNWKYEGYNGDSNVTFELFDQNDKTKLRLTVEILEDFSEDIPEFRRESCINGWNYFIQNRLKEYLEKNK</sequence>
<reference evidence="3" key="1">
    <citation type="journal article" date="2015" name="Proc. Natl. Acad. Sci. U.S.A.">
        <title>Networks of energetic and metabolic interactions define dynamics in microbial communities.</title>
        <authorList>
            <person name="Embree M."/>
            <person name="Liu J.K."/>
            <person name="Al-Bassam M.M."/>
            <person name="Zengler K."/>
        </authorList>
    </citation>
    <scope>NUCLEOTIDE SEQUENCE</scope>
</reference>
<feature type="domain" description="Activator of Hsp90 ATPase homologue 1/2-like C-terminal" evidence="2">
    <location>
        <begin position="18"/>
        <end position="143"/>
    </location>
</feature>
<dbReference type="InterPro" id="IPR023393">
    <property type="entry name" value="START-like_dom_sf"/>
</dbReference>
<organism evidence="3">
    <name type="scientific">hydrocarbon metagenome</name>
    <dbReference type="NCBI Taxonomy" id="938273"/>
    <lineage>
        <taxon>unclassified sequences</taxon>
        <taxon>metagenomes</taxon>
        <taxon>ecological metagenomes</taxon>
    </lineage>
</organism>
<name>A0A0W8FXF9_9ZZZZ</name>
<proteinExistence type="inferred from homology"/>
<evidence type="ECO:0000256" key="1">
    <source>
        <dbReference type="ARBA" id="ARBA00006817"/>
    </source>
</evidence>
<evidence type="ECO:0000259" key="2">
    <source>
        <dbReference type="Pfam" id="PF08327"/>
    </source>
</evidence>
<dbReference type="InterPro" id="IPR013538">
    <property type="entry name" value="ASHA1/2-like_C"/>
</dbReference>
<protein>
    <recommendedName>
        <fullName evidence="2">Activator of Hsp90 ATPase homologue 1/2-like C-terminal domain-containing protein</fullName>
    </recommendedName>
</protein>
<comment type="caution">
    <text evidence="3">The sequence shown here is derived from an EMBL/GenBank/DDBJ whole genome shotgun (WGS) entry which is preliminary data.</text>
</comment>
<gene>
    <name evidence="3" type="ORF">ASZ90_004635</name>
</gene>
<dbReference type="Gene3D" id="3.30.530.20">
    <property type="match status" value="1"/>
</dbReference>
<dbReference type="SUPFAM" id="SSF55961">
    <property type="entry name" value="Bet v1-like"/>
    <property type="match status" value="1"/>
</dbReference>
<dbReference type="AlphaFoldDB" id="A0A0W8FXF9"/>
<comment type="similarity">
    <text evidence="1">Belongs to the AHA1 family.</text>
</comment>
<dbReference type="CDD" id="cd07814">
    <property type="entry name" value="SRPBCC_CalC_Aha1-like"/>
    <property type="match status" value="1"/>
</dbReference>